<name>A0A4P8QW01_9GAMM</name>
<keyword evidence="2" id="KW-1185">Reference proteome</keyword>
<reference evidence="1 2" key="1">
    <citation type="submission" date="2018-11" db="EMBL/GenBank/DDBJ databases">
        <title>Genome sequences of Brenneria nigrifluens and Brenneria rubrifaciens.</title>
        <authorList>
            <person name="Poret-Peterson A.T."/>
            <person name="McClean A.E."/>
            <person name="Kluepfel D.A."/>
        </authorList>
    </citation>
    <scope>NUCLEOTIDE SEQUENCE [LARGE SCALE GENOMIC DNA]</scope>
    <source>
        <strain evidence="1 2">6D370</strain>
    </source>
</reference>
<organism evidence="1 2">
    <name type="scientific">Brenneria rubrifaciens</name>
    <dbReference type="NCBI Taxonomy" id="55213"/>
    <lineage>
        <taxon>Bacteria</taxon>
        <taxon>Pseudomonadati</taxon>
        <taxon>Pseudomonadota</taxon>
        <taxon>Gammaproteobacteria</taxon>
        <taxon>Enterobacterales</taxon>
        <taxon>Pectobacteriaceae</taxon>
        <taxon>Brenneria</taxon>
    </lineage>
</organism>
<dbReference type="InterPro" id="IPR029069">
    <property type="entry name" value="HotDog_dom_sf"/>
</dbReference>
<dbReference type="KEGG" id="brb:EH207_07510"/>
<dbReference type="Proteomes" id="UP000299580">
    <property type="component" value="Chromosome"/>
</dbReference>
<dbReference type="AlphaFoldDB" id="A0A4P8QW01"/>
<dbReference type="Gene3D" id="3.10.129.10">
    <property type="entry name" value="Hotdog Thioesterase"/>
    <property type="match status" value="1"/>
</dbReference>
<dbReference type="EMBL" id="CP034035">
    <property type="protein sequence ID" value="QCR08375.1"/>
    <property type="molecule type" value="Genomic_DNA"/>
</dbReference>
<accession>A0A4P8QW01</accession>
<evidence type="ECO:0000313" key="1">
    <source>
        <dbReference type="EMBL" id="QCR08375.1"/>
    </source>
</evidence>
<protein>
    <submittedName>
        <fullName evidence="1">Uncharacterized protein</fullName>
    </submittedName>
</protein>
<evidence type="ECO:0000313" key="2">
    <source>
        <dbReference type="Proteomes" id="UP000299580"/>
    </source>
</evidence>
<proteinExistence type="predicted"/>
<gene>
    <name evidence="1" type="ORF">EH207_07510</name>
</gene>
<dbReference type="SUPFAM" id="SSF54637">
    <property type="entry name" value="Thioesterase/thiol ester dehydrase-isomerase"/>
    <property type="match status" value="1"/>
</dbReference>
<sequence>MNICYTSTDLMRWAEFSNDFNPIHFNLSAARSIGIPNIAVHGMLMMLPLKVNCDDYQREKAHAGWQWKASLRQPILANTQCLFNIQHPTLSGKTLFSLCHGDGSTTKNLIGYHAPFSFHNLHCESLAKLARYSLPPKCVVEKQKTFQQYYPNITALWIFIDALIFSQLLGQHAKTLIREAFYPYLKEQGKNTEDIFILHTTHKVMLSPTIQTLSLSGEIGVINYTISVDPSFIVDNKLCNMLTLPVWLDGELVIVIEISLVGITV</sequence>
<dbReference type="OrthoDB" id="9774179at2"/>